<name>A0ACB8FZ31_9SAUR</name>
<dbReference type="Proteomes" id="UP000827872">
    <property type="component" value="Linkage Group LG13"/>
</dbReference>
<reference evidence="1" key="1">
    <citation type="submission" date="2021-08" db="EMBL/GenBank/DDBJ databases">
        <title>The first chromosome-level gecko genome reveals the dynamic sex chromosomes of Neotropical dwarf geckos (Sphaerodactylidae: Sphaerodactylus).</title>
        <authorList>
            <person name="Pinto B.J."/>
            <person name="Keating S.E."/>
            <person name="Gamble T."/>
        </authorList>
    </citation>
    <scope>NUCLEOTIDE SEQUENCE</scope>
    <source>
        <strain evidence="1">TG3544</strain>
    </source>
</reference>
<organism evidence="1 2">
    <name type="scientific">Sphaerodactylus townsendi</name>
    <dbReference type="NCBI Taxonomy" id="933632"/>
    <lineage>
        <taxon>Eukaryota</taxon>
        <taxon>Metazoa</taxon>
        <taxon>Chordata</taxon>
        <taxon>Craniata</taxon>
        <taxon>Vertebrata</taxon>
        <taxon>Euteleostomi</taxon>
        <taxon>Lepidosauria</taxon>
        <taxon>Squamata</taxon>
        <taxon>Bifurcata</taxon>
        <taxon>Gekkota</taxon>
        <taxon>Sphaerodactylidae</taxon>
        <taxon>Sphaerodactylus</taxon>
    </lineage>
</organism>
<evidence type="ECO:0000313" key="1">
    <source>
        <dbReference type="EMBL" id="KAH8012379.1"/>
    </source>
</evidence>
<dbReference type="EMBL" id="CM037626">
    <property type="protein sequence ID" value="KAH8012379.1"/>
    <property type="molecule type" value="Genomic_DNA"/>
</dbReference>
<sequence length="94" mass="10653">METVGKFEFSRKDLIGHGAFAVVFKGRHKEKPELEVAIKCINKKNLAKSQTLLGKEIKILKELKHENIVALYDFQPNSFPCNNPLDLMLANLLS</sequence>
<comment type="caution">
    <text evidence="1">The sequence shown here is derived from an EMBL/GenBank/DDBJ whole genome shotgun (WGS) entry which is preliminary data.</text>
</comment>
<gene>
    <name evidence="1" type="primary">ULK1_2</name>
    <name evidence="1" type="ORF">K3G42_017204</name>
</gene>
<proteinExistence type="predicted"/>
<protein>
    <submittedName>
        <fullName evidence="1">Serine/threonine-protein kinase ulk1</fullName>
    </submittedName>
</protein>
<keyword evidence="1" id="KW-0808">Transferase</keyword>
<evidence type="ECO:0000313" key="2">
    <source>
        <dbReference type="Proteomes" id="UP000827872"/>
    </source>
</evidence>
<accession>A0ACB8FZ31</accession>
<keyword evidence="1" id="KW-0418">Kinase</keyword>
<keyword evidence="2" id="KW-1185">Reference proteome</keyword>